<evidence type="ECO:0000256" key="2">
    <source>
        <dbReference type="ARBA" id="ARBA00022723"/>
    </source>
</evidence>
<dbReference type="RefSeq" id="WP_056133183.1">
    <property type="nucleotide sequence ID" value="NZ_WSES01000009.1"/>
</dbReference>
<evidence type="ECO:0000256" key="1">
    <source>
        <dbReference type="ARBA" id="ARBA00010587"/>
    </source>
</evidence>
<gene>
    <name evidence="4" type="ORF">GPY61_27480</name>
</gene>
<proteinExistence type="inferred from homology"/>
<keyword evidence="5" id="KW-1185">Reference proteome</keyword>
<dbReference type="InterPro" id="IPR035938">
    <property type="entry name" value="Hemerythrin-like_sf"/>
</dbReference>
<dbReference type="Gene3D" id="1.20.120.50">
    <property type="entry name" value="Hemerythrin-like"/>
    <property type="match status" value="1"/>
</dbReference>
<dbReference type="AlphaFoldDB" id="A0A7X3G677"/>
<dbReference type="Proteomes" id="UP000443353">
    <property type="component" value="Unassembled WGS sequence"/>
</dbReference>
<keyword evidence="2" id="KW-0479">Metal-binding</keyword>
<comment type="caution">
    <text evidence="4">The sequence shown here is derived from an EMBL/GenBank/DDBJ whole genome shotgun (WGS) entry which is preliminary data.</text>
</comment>
<evidence type="ECO:0000313" key="4">
    <source>
        <dbReference type="EMBL" id="MVW63674.1"/>
    </source>
</evidence>
<evidence type="ECO:0000256" key="3">
    <source>
        <dbReference type="ARBA" id="ARBA00023004"/>
    </source>
</evidence>
<organism evidence="4 5">
    <name type="scientific">Massilia cellulosiltytica</name>
    <dbReference type="NCBI Taxonomy" id="2683234"/>
    <lineage>
        <taxon>Bacteria</taxon>
        <taxon>Pseudomonadati</taxon>
        <taxon>Pseudomonadota</taxon>
        <taxon>Betaproteobacteria</taxon>
        <taxon>Burkholderiales</taxon>
        <taxon>Oxalobacteraceae</taxon>
        <taxon>Telluria group</taxon>
        <taxon>Massilia</taxon>
    </lineage>
</organism>
<evidence type="ECO:0008006" key="6">
    <source>
        <dbReference type="Google" id="ProtNLM"/>
    </source>
</evidence>
<accession>A0A7X3G677</accession>
<evidence type="ECO:0000313" key="5">
    <source>
        <dbReference type="Proteomes" id="UP000443353"/>
    </source>
</evidence>
<reference evidence="4 5" key="1">
    <citation type="submission" date="2019-12" db="EMBL/GenBank/DDBJ databases">
        <authorList>
            <person name="Li C."/>
            <person name="Zhao J."/>
        </authorList>
    </citation>
    <scope>NUCLEOTIDE SEQUENCE [LARGE SCALE GENOMIC DNA]</scope>
    <source>
        <strain evidence="4 5">NEAU-DD11</strain>
    </source>
</reference>
<sequence>MPATRARPSRPRAICAALRHGRKMLCRRIGDIVSGPDDMVAHGFATLVAAVEAAFRHEELIMETLGYTHLHEHREENAVVLSALHHVLPEVERGDHMLGRQVLSALVDVLDLHRLSGELALTVAARPAEVRARGHAARATLHVATRRPSSR</sequence>
<dbReference type="GO" id="GO:0046872">
    <property type="term" value="F:metal ion binding"/>
    <property type="evidence" value="ECO:0007669"/>
    <property type="project" value="UniProtKB-KW"/>
</dbReference>
<dbReference type="EMBL" id="WSES01000009">
    <property type="protein sequence ID" value="MVW63674.1"/>
    <property type="molecule type" value="Genomic_DNA"/>
</dbReference>
<protein>
    <recommendedName>
        <fullName evidence="6">Hemerythrin-like domain-containing protein</fullName>
    </recommendedName>
</protein>
<name>A0A7X3G677_9BURK</name>
<comment type="similarity">
    <text evidence="1">Belongs to the hemerythrin family.</text>
</comment>
<keyword evidence="3" id="KW-0408">Iron</keyword>
<dbReference type="SUPFAM" id="SSF47188">
    <property type="entry name" value="Hemerythrin-like"/>
    <property type="match status" value="1"/>
</dbReference>